<dbReference type="SUPFAM" id="SSF56801">
    <property type="entry name" value="Acetyl-CoA synthetase-like"/>
    <property type="match status" value="1"/>
</dbReference>
<dbReference type="Gene3D" id="3.40.50.12780">
    <property type="entry name" value="N-terminal domain of ligase-like"/>
    <property type="match status" value="1"/>
</dbReference>
<evidence type="ECO:0000313" key="1">
    <source>
        <dbReference type="EMBL" id="MDA0644984.1"/>
    </source>
</evidence>
<reference evidence="1 2" key="1">
    <citation type="submission" date="2022-11" db="EMBL/GenBank/DDBJ databases">
        <title>Nonomuraea corallina sp. nov., a new species of the genus Nonomuraea isolated from sea side sediment in Thai sea.</title>
        <authorList>
            <person name="Ngamcharungchit C."/>
            <person name="Matsumoto A."/>
            <person name="Suriyachadkun C."/>
            <person name="Panbangred W."/>
            <person name="Inahashi Y."/>
            <person name="Intra B."/>
        </authorList>
    </citation>
    <scope>NUCLEOTIDE SEQUENCE [LARGE SCALE GENOMIC DNA]</scope>
    <source>
        <strain evidence="1 2">DSM 43553</strain>
    </source>
</reference>
<dbReference type="InterPro" id="IPR053158">
    <property type="entry name" value="CapK_Type1_Caps_Biosynth"/>
</dbReference>
<name>A0ABT4T6E2_9ACTN</name>
<dbReference type="InterPro" id="IPR042099">
    <property type="entry name" value="ANL_N_sf"/>
</dbReference>
<evidence type="ECO:0000313" key="2">
    <source>
        <dbReference type="Proteomes" id="UP001212498"/>
    </source>
</evidence>
<dbReference type="PANTHER" id="PTHR36932">
    <property type="entry name" value="CAPSULAR POLYSACCHARIDE BIOSYNTHESIS PROTEIN"/>
    <property type="match status" value="1"/>
</dbReference>
<comment type="caution">
    <text evidence="1">The sequence shown here is derived from an EMBL/GenBank/DDBJ whole genome shotgun (WGS) entry which is preliminary data.</text>
</comment>
<keyword evidence="2" id="KW-1185">Reference proteome</keyword>
<evidence type="ECO:0008006" key="3">
    <source>
        <dbReference type="Google" id="ProtNLM"/>
    </source>
</evidence>
<gene>
    <name evidence="1" type="ORF">OUY24_30540</name>
</gene>
<accession>A0ABT4T6E2</accession>
<dbReference type="EMBL" id="JAPNUD010000117">
    <property type="protein sequence ID" value="MDA0644984.1"/>
    <property type="molecule type" value="Genomic_DNA"/>
</dbReference>
<organism evidence="1 2">
    <name type="scientific">Nonomuraea ferruginea</name>
    <dbReference type="NCBI Taxonomy" id="46174"/>
    <lineage>
        <taxon>Bacteria</taxon>
        <taxon>Bacillati</taxon>
        <taxon>Actinomycetota</taxon>
        <taxon>Actinomycetes</taxon>
        <taxon>Streptosporangiales</taxon>
        <taxon>Streptosporangiaceae</taxon>
        <taxon>Nonomuraea</taxon>
    </lineage>
</organism>
<sequence>MPAIQRDDLTADETSRENARVNLGLALEAYPLWVERLTCRDLKRAFLAECSAAVPHYRNLFQGAVRDLDRFPVIDRADHDDRRLDFISTDFEDPRGEFLRISTNGTFGRTLRVAWDLPSFFDLNHASYLRFSTVLPAFFSSLVPGEPSVFVISDSPRDLRTSVVMPALDGAILRRLILGRDEMTDVALVEHLRRARIALLHAKPSVLLDLIELDGAHDGGGRIAPAYVVCSGENLYPDDRARIEAGLGCSVLDAYAASEAGLIAYECRHRTGMHVVTDHLTVEVEAGDGSLGPTGTGQLLITNALNWRHAFIRYRIGDRATVTSGECGCGHDGQTIVAMPGRERAAYGDGTGSITAEEIGAAVAAADPPVKQFQVAPGEDHRIVISWVGRPGGDTALAAVLRGRFPGARFELVNVPAINLPGGKLRRFL</sequence>
<protein>
    <recommendedName>
        <fullName evidence="3">Phenylacetate-CoA ligase</fullName>
    </recommendedName>
</protein>
<dbReference type="Proteomes" id="UP001212498">
    <property type="component" value="Unassembled WGS sequence"/>
</dbReference>
<dbReference type="RefSeq" id="WP_271278781.1">
    <property type="nucleotide sequence ID" value="NZ_BAABFD010000018.1"/>
</dbReference>
<proteinExistence type="predicted"/>
<dbReference type="PANTHER" id="PTHR36932:SF1">
    <property type="entry name" value="CAPSULAR POLYSACCHARIDE BIOSYNTHESIS PROTEIN"/>
    <property type="match status" value="1"/>
</dbReference>